<keyword evidence="3" id="KW-1185">Reference proteome</keyword>
<name>A0AAD9WCE1_9HELO</name>
<proteinExistence type="predicted"/>
<protein>
    <submittedName>
        <fullName evidence="2">Uncharacterized protein</fullName>
    </submittedName>
</protein>
<comment type="caution">
    <text evidence="2">The sequence shown here is derived from an EMBL/GenBank/DDBJ whole genome shotgun (WGS) entry which is preliminary data.</text>
</comment>
<feature type="region of interest" description="Disordered" evidence="1">
    <location>
        <begin position="1"/>
        <end position="28"/>
    </location>
</feature>
<accession>A0AAD9WCE1</accession>
<feature type="region of interest" description="Disordered" evidence="1">
    <location>
        <begin position="52"/>
        <end position="103"/>
    </location>
</feature>
<feature type="compositionally biased region" description="Polar residues" evidence="1">
    <location>
        <begin position="78"/>
        <end position="97"/>
    </location>
</feature>
<organism evidence="2 3">
    <name type="scientific">Diplocarpon rosae</name>
    <dbReference type="NCBI Taxonomy" id="946125"/>
    <lineage>
        <taxon>Eukaryota</taxon>
        <taxon>Fungi</taxon>
        <taxon>Dikarya</taxon>
        <taxon>Ascomycota</taxon>
        <taxon>Pezizomycotina</taxon>
        <taxon>Leotiomycetes</taxon>
        <taxon>Helotiales</taxon>
        <taxon>Drepanopezizaceae</taxon>
        <taxon>Diplocarpon</taxon>
    </lineage>
</organism>
<sequence>MSSPKGKGRARSEADDTNSESPNLLSRVAASATGLTRNAFAVPNTAELSAQSSIFSDSGKGQSIPSTGGSGTAWAESSKATSSPQEPGMQASSSSGFRTGHSELHARISESEFSKFLDGIDSLGPSKSFGSIPVSESGERFDMAWERSEALRSESASRTVAEQEYHDGEDVLALLSGGLTSDSQVEIPPLIEEDDNYDWGLTPAQISQIREITRNILPPPESHRGVSAKNSMNLLPDFEGQEGAREKYLMEWDGVLNRYADEVWGGLLPLIKEAREEAEQLSGEISGEEEVKLKATRRLHAILGHLGHR</sequence>
<reference evidence="2" key="1">
    <citation type="submission" date="2023-06" db="EMBL/GenBank/DDBJ databases">
        <title>Draft genome of Marssonina rosae.</title>
        <authorList>
            <person name="Cheng Q."/>
        </authorList>
    </citation>
    <scope>NUCLEOTIDE SEQUENCE</scope>
    <source>
        <strain evidence="2">R4</strain>
    </source>
</reference>
<dbReference type="Proteomes" id="UP001285354">
    <property type="component" value="Unassembled WGS sequence"/>
</dbReference>
<evidence type="ECO:0000256" key="1">
    <source>
        <dbReference type="SAM" id="MobiDB-lite"/>
    </source>
</evidence>
<evidence type="ECO:0000313" key="3">
    <source>
        <dbReference type="Proteomes" id="UP001285354"/>
    </source>
</evidence>
<gene>
    <name evidence="2" type="ORF">QTJ16_006251</name>
</gene>
<dbReference type="AlphaFoldDB" id="A0AAD9WCE1"/>
<dbReference type="EMBL" id="JAUBYV010000010">
    <property type="protein sequence ID" value="KAK2624301.1"/>
    <property type="molecule type" value="Genomic_DNA"/>
</dbReference>
<evidence type="ECO:0000313" key="2">
    <source>
        <dbReference type="EMBL" id="KAK2624301.1"/>
    </source>
</evidence>
<feature type="compositionally biased region" description="Polar residues" evidence="1">
    <location>
        <begin position="52"/>
        <end position="67"/>
    </location>
</feature>